<keyword evidence="4" id="KW-1185">Reference proteome</keyword>
<dbReference type="Pfam" id="PF00339">
    <property type="entry name" value="Arrestin_N"/>
    <property type="match status" value="1"/>
</dbReference>
<dbReference type="Gene3D" id="2.60.40.640">
    <property type="match status" value="2"/>
</dbReference>
<evidence type="ECO:0000313" key="3">
    <source>
        <dbReference type="EMBL" id="OMJ67090.1"/>
    </source>
</evidence>
<reference evidence="3 4" key="1">
    <citation type="submission" date="2016-11" db="EMBL/GenBank/DDBJ databases">
        <title>The macronuclear genome of Stentor coeruleus: a giant cell with tiny introns.</title>
        <authorList>
            <person name="Slabodnick M."/>
            <person name="Ruby J.G."/>
            <person name="Reiff S.B."/>
            <person name="Swart E.C."/>
            <person name="Gosai S."/>
            <person name="Prabakaran S."/>
            <person name="Witkowska E."/>
            <person name="Larue G.E."/>
            <person name="Fisher S."/>
            <person name="Freeman R.M."/>
            <person name="Gunawardena J."/>
            <person name="Chu W."/>
            <person name="Stover N.A."/>
            <person name="Gregory B.D."/>
            <person name="Nowacki M."/>
            <person name="Derisi J."/>
            <person name="Roy S.W."/>
            <person name="Marshall W.F."/>
            <person name="Sood P."/>
        </authorList>
    </citation>
    <scope>NUCLEOTIDE SEQUENCE [LARGE SCALE GENOMIC DNA]</scope>
    <source>
        <strain evidence="3">WM001</strain>
    </source>
</reference>
<name>A0A1R2ARQ0_9CILI</name>
<organism evidence="3 4">
    <name type="scientific">Stentor coeruleus</name>
    <dbReference type="NCBI Taxonomy" id="5963"/>
    <lineage>
        <taxon>Eukaryota</taxon>
        <taxon>Sar</taxon>
        <taxon>Alveolata</taxon>
        <taxon>Ciliophora</taxon>
        <taxon>Postciliodesmatophora</taxon>
        <taxon>Heterotrichea</taxon>
        <taxon>Heterotrichida</taxon>
        <taxon>Stentoridae</taxon>
        <taxon>Stentor</taxon>
    </lineage>
</organism>
<dbReference type="InterPro" id="IPR014752">
    <property type="entry name" value="Arrestin-like_C"/>
</dbReference>
<dbReference type="Proteomes" id="UP000187209">
    <property type="component" value="Unassembled WGS sequence"/>
</dbReference>
<accession>A0A1R2ARQ0</accession>
<comment type="caution">
    <text evidence="3">The sequence shown here is derived from an EMBL/GenBank/DDBJ whole genome shotgun (WGS) entry which is preliminary data.</text>
</comment>
<dbReference type="InterPro" id="IPR050357">
    <property type="entry name" value="Arrestin_domain-protein"/>
</dbReference>
<protein>
    <submittedName>
        <fullName evidence="3">Uncharacterized protein</fullName>
    </submittedName>
</protein>
<evidence type="ECO:0000259" key="1">
    <source>
        <dbReference type="Pfam" id="PF00339"/>
    </source>
</evidence>
<gene>
    <name evidence="3" type="ORF">SteCoe_35832</name>
</gene>
<feature type="domain" description="Arrestin-like N-terminal" evidence="1">
    <location>
        <begin position="9"/>
        <end position="147"/>
    </location>
</feature>
<dbReference type="GO" id="GO:0005737">
    <property type="term" value="C:cytoplasm"/>
    <property type="evidence" value="ECO:0007669"/>
    <property type="project" value="TreeGrafter"/>
</dbReference>
<evidence type="ECO:0000259" key="2">
    <source>
        <dbReference type="Pfam" id="PF02752"/>
    </source>
</evidence>
<dbReference type="GO" id="GO:0015031">
    <property type="term" value="P:protein transport"/>
    <property type="evidence" value="ECO:0007669"/>
    <property type="project" value="TreeGrafter"/>
</dbReference>
<dbReference type="InterPro" id="IPR011021">
    <property type="entry name" value="Arrestin-like_N"/>
</dbReference>
<sequence>MANEISYGDIKFKLEKGPYVGGQEIKGFVIIQISKEMNNSLLQITFEGNEKSFWREEIYSENGPTEYLDHGDSKSLAYVKKTIHKWENNIFPGTYTFSFSFILPQKLPSSFLFKAWKAKGLIKYYIRAEVISSTNQTILKKEKIEIVLPAQGCNGPFEVKTEASLRSCCILNRGICKLSISQQSDSYNPSEKIIITANINNSRSLLGTKALSGKLCYNMLLKSSDNTSMTFKKTLIKQKIPCVEPPKALNDNRSLIITLDLLEHKELLKTMHSYNGTFIDIYFYIKVKLQVKGFFLCSGGKPIVEYPVKIIPEPIFIVPNREECDDFERLDEGARLKDRENMINDQKENLGKDFLTENNEFGDKDGNFICNTCEFRGRANSEMTEIRF</sequence>
<proteinExistence type="predicted"/>
<evidence type="ECO:0000313" key="4">
    <source>
        <dbReference type="Proteomes" id="UP000187209"/>
    </source>
</evidence>
<dbReference type="OrthoDB" id="7785529at2759"/>
<dbReference type="InterPro" id="IPR011022">
    <property type="entry name" value="Arrestin_C-like"/>
</dbReference>
<dbReference type="PANTHER" id="PTHR11188">
    <property type="entry name" value="ARRESTIN DOMAIN CONTAINING PROTEIN"/>
    <property type="match status" value="1"/>
</dbReference>
<dbReference type="SUPFAM" id="SSF81296">
    <property type="entry name" value="E set domains"/>
    <property type="match status" value="1"/>
</dbReference>
<dbReference type="InterPro" id="IPR014756">
    <property type="entry name" value="Ig_E-set"/>
</dbReference>
<dbReference type="Pfam" id="PF02752">
    <property type="entry name" value="Arrestin_C"/>
    <property type="match status" value="1"/>
</dbReference>
<feature type="domain" description="Arrestin C-terminal-like" evidence="2">
    <location>
        <begin position="173"/>
        <end position="313"/>
    </location>
</feature>
<dbReference type="AlphaFoldDB" id="A0A1R2ARQ0"/>
<dbReference type="EMBL" id="MPUH01001565">
    <property type="protein sequence ID" value="OMJ67090.1"/>
    <property type="molecule type" value="Genomic_DNA"/>
</dbReference>
<dbReference type="PANTHER" id="PTHR11188:SF17">
    <property type="entry name" value="FI21816P1"/>
    <property type="match status" value="1"/>
</dbReference>